<sequence length="785" mass="89817">MFEPEAGPSRPSSSGSQWYIHHLESHTDSSRRHSLGQPGREKHHTPVGQFLSHVSYIGPSDTIWTANEKTLFFAALSRYSRHRVDLIARDIKTKSEIEVEWYLELLMGAGADERRQVTDRKMNKRDRRVRWDSSQTWREGLAPAAREVSDTWVEKEEKLAESVIDSVTRREEEHDERLKRQRRRAEKRAIGQSVHDDAELKPHQKRLIMETGEYVKVLEKRWKLEDWIEEIDMEKLATLNKLLQPAWSDWSARRRHSPSPARPRMNPSFDSEPESEDGDTVNHNGINGTSSHTPVKGDPQGKIARDRHDYEILSAIPKKDLSCEQRRQLGAILNRQRARERYRTKKLLDAGMTMEEIEKEGGADAVFAKREGRAESIQTTSTTLLGTVRTAPKIHQEKAADELKETGIYEYATACGIEVFNYHWMSKIVNRIASGTPPKLSFVIFHRLHNGLLNYLRPLLYSAIVIAEQRFMQGPSNDTEPSMTAEHVQQALSLLGKAHPFESVQDSVADLFQDDGVELSNDDDEEESESESDPANIRRARYRRSVLPPTTASWDMMVDLPPQEQNDVPANSLDDEREIVDDLGDAATEIEDGEIDAALEKLDEIHDETFEAELWKAVEADDPKAEPNDGGDVWMARSTQRMLGGRSRKRIAAEREYIKLLLHLDEERRRRRLDVRRQRKFPTTRLKKKARRYKGTKTDEWIVDSDSEEEDVDFGSDEGGEDAEMSDLYPEDDEAIYDENLGEEASENSGDSDEGPRIMGDGETEDGEGSDEDGDMEEKEDEEDV</sequence>
<feature type="compositionally biased region" description="Polar residues" evidence="1">
    <location>
        <begin position="281"/>
        <end position="293"/>
    </location>
</feature>
<gene>
    <name evidence="2" type="ORF">IAR55_007131</name>
</gene>
<dbReference type="GO" id="GO:0001181">
    <property type="term" value="F:RNA polymerase I general transcription initiation factor activity"/>
    <property type="evidence" value="ECO:0007669"/>
    <property type="project" value="TreeGrafter"/>
</dbReference>
<dbReference type="PANTHER" id="PTHR28079:SF1">
    <property type="entry name" value="RNA POLYMERASE I-SPECIFIC TRANSCRIPTION INITIATION FACTOR RRN5"/>
    <property type="match status" value="1"/>
</dbReference>
<evidence type="ECO:0000313" key="2">
    <source>
        <dbReference type="EMBL" id="KAK8843474.1"/>
    </source>
</evidence>
<name>A0AAW0YHU5_9TREE</name>
<comment type="caution">
    <text evidence="2">The sequence shown here is derived from an EMBL/GenBank/DDBJ whole genome shotgun (WGS) entry which is preliminary data.</text>
</comment>
<dbReference type="GO" id="GO:0000182">
    <property type="term" value="F:rDNA binding"/>
    <property type="evidence" value="ECO:0007669"/>
    <property type="project" value="TreeGrafter"/>
</dbReference>
<dbReference type="InterPro" id="IPR039601">
    <property type="entry name" value="Rrn5"/>
</dbReference>
<dbReference type="GO" id="GO:0000500">
    <property type="term" value="C:RNA polymerase I upstream activating factor complex"/>
    <property type="evidence" value="ECO:0007669"/>
    <property type="project" value="InterPro"/>
</dbReference>
<dbReference type="Proteomes" id="UP001388673">
    <property type="component" value="Unassembled WGS sequence"/>
</dbReference>
<feature type="region of interest" description="Disordered" evidence="1">
    <location>
        <begin position="518"/>
        <end position="542"/>
    </location>
</feature>
<evidence type="ECO:0008006" key="4">
    <source>
        <dbReference type="Google" id="ProtNLM"/>
    </source>
</evidence>
<proteinExistence type="predicted"/>
<dbReference type="Gene3D" id="1.10.10.60">
    <property type="entry name" value="Homeodomain-like"/>
    <property type="match status" value="1"/>
</dbReference>
<dbReference type="RefSeq" id="XP_066799422.1">
    <property type="nucleotide sequence ID" value="XM_066950207.1"/>
</dbReference>
<evidence type="ECO:0000313" key="3">
    <source>
        <dbReference type="Proteomes" id="UP001388673"/>
    </source>
</evidence>
<dbReference type="GO" id="GO:0042790">
    <property type="term" value="P:nucleolar large rRNA transcription by RNA polymerase I"/>
    <property type="evidence" value="ECO:0007669"/>
    <property type="project" value="InterPro"/>
</dbReference>
<feature type="compositionally biased region" description="Acidic residues" evidence="1">
    <location>
        <begin position="762"/>
        <end position="785"/>
    </location>
</feature>
<dbReference type="PANTHER" id="PTHR28079">
    <property type="entry name" value="RNA POLYMERASE I-SPECIFIC TRANSCRIPTION INITIATION FACTOR RRN5"/>
    <property type="match status" value="1"/>
</dbReference>
<dbReference type="AlphaFoldDB" id="A0AAW0YHU5"/>
<protein>
    <recommendedName>
        <fullName evidence="4">SANT domain-containing protein</fullName>
    </recommendedName>
</protein>
<feature type="compositionally biased region" description="Acidic residues" evidence="1">
    <location>
        <begin position="701"/>
        <end position="753"/>
    </location>
</feature>
<keyword evidence="3" id="KW-1185">Reference proteome</keyword>
<feature type="region of interest" description="Disordered" evidence="1">
    <location>
        <begin position="249"/>
        <end position="302"/>
    </location>
</feature>
<feature type="region of interest" description="Disordered" evidence="1">
    <location>
        <begin position="170"/>
        <end position="198"/>
    </location>
</feature>
<dbReference type="EMBL" id="JBCAWK010000015">
    <property type="protein sequence ID" value="KAK8843474.1"/>
    <property type="molecule type" value="Genomic_DNA"/>
</dbReference>
<reference evidence="2 3" key="1">
    <citation type="journal article" date="2024" name="bioRxiv">
        <title>Comparative genomics of Cryptococcus and Kwoniella reveals pathogenesis evolution and contrasting karyotype dynamics via intercentromeric recombination or chromosome fusion.</title>
        <authorList>
            <person name="Coelho M.A."/>
            <person name="David-Palma M."/>
            <person name="Shea T."/>
            <person name="Bowers K."/>
            <person name="McGinley-Smith S."/>
            <person name="Mohammad A.W."/>
            <person name="Gnirke A."/>
            <person name="Yurkov A.M."/>
            <person name="Nowrousian M."/>
            <person name="Sun S."/>
            <person name="Cuomo C.A."/>
            <person name="Heitman J."/>
        </authorList>
    </citation>
    <scope>NUCLEOTIDE SEQUENCE [LARGE SCALE GENOMIC DNA]</scope>
    <source>
        <strain evidence="2 3">CBS 13917</strain>
    </source>
</reference>
<feature type="compositionally biased region" description="Acidic residues" evidence="1">
    <location>
        <begin position="518"/>
        <end position="532"/>
    </location>
</feature>
<organism evidence="2 3">
    <name type="scientific">Kwoniella newhampshirensis</name>
    <dbReference type="NCBI Taxonomy" id="1651941"/>
    <lineage>
        <taxon>Eukaryota</taxon>
        <taxon>Fungi</taxon>
        <taxon>Dikarya</taxon>
        <taxon>Basidiomycota</taxon>
        <taxon>Agaricomycotina</taxon>
        <taxon>Tremellomycetes</taxon>
        <taxon>Tremellales</taxon>
        <taxon>Cryptococcaceae</taxon>
        <taxon>Kwoniella</taxon>
    </lineage>
</organism>
<feature type="region of interest" description="Disordered" evidence="1">
    <location>
        <begin position="699"/>
        <end position="785"/>
    </location>
</feature>
<dbReference type="GeneID" id="92184389"/>
<dbReference type="InterPro" id="IPR009057">
    <property type="entry name" value="Homeodomain-like_sf"/>
</dbReference>
<dbReference type="GO" id="GO:0006361">
    <property type="term" value="P:transcription initiation at RNA polymerase I promoter"/>
    <property type="evidence" value="ECO:0007669"/>
    <property type="project" value="TreeGrafter"/>
</dbReference>
<dbReference type="KEGG" id="kne:92184389"/>
<evidence type="ECO:0000256" key="1">
    <source>
        <dbReference type="SAM" id="MobiDB-lite"/>
    </source>
</evidence>
<dbReference type="SUPFAM" id="SSF46689">
    <property type="entry name" value="Homeodomain-like"/>
    <property type="match status" value="1"/>
</dbReference>
<accession>A0AAW0YHU5</accession>